<accession>A0A8H8YYQ1</accession>
<evidence type="ECO:0000313" key="2">
    <source>
        <dbReference type="Proteomes" id="UP000601736"/>
    </source>
</evidence>
<evidence type="ECO:0000313" key="1">
    <source>
        <dbReference type="EMBL" id="CAE6497128.1"/>
    </source>
</evidence>
<reference evidence="1" key="1">
    <citation type="submission" date="2021-02" db="EMBL/GenBank/DDBJ databases">
        <authorList>
            <person name="Han P."/>
        </authorList>
    </citation>
    <scope>NUCLEOTIDE SEQUENCE</scope>
    <source>
        <strain evidence="1">Nitrosomonas nitrosa 18-3D</strain>
    </source>
</reference>
<dbReference type="Proteomes" id="UP000601736">
    <property type="component" value="Unassembled WGS sequence"/>
</dbReference>
<dbReference type="EMBL" id="CAJNAP010000007">
    <property type="protein sequence ID" value="CAE6497128.1"/>
    <property type="molecule type" value="Genomic_DNA"/>
</dbReference>
<proteinExistence type="predicted"/>
<sequence>MDAAGRFFILAMDGFWHGLYDVGGDDGRHDAAVSRTDVYGVCQSLLATLSSFSSSECVVCSRLSAGMVGI</sequence>
<protein>
    <submittedName>
        <fullName evidence="1">Uncharacterized protein</fullName>
    </submittedName>
</protein>
<gene>
    <name evidence="1" type="ORF">NMYAN_150055</name>
</gene>
<dbReference type="AlphaFoldDB" id="A0A8H8YYQ1"/>
<organism evidence="1 2">
    <name type="scientific">Nitrosomonas nitrosa</name>
    <dbReference type="NCBI Taxonomy" id="52442"/>
    <lineage>
        <taxon>Bacteria</taxon>
        <taxon>Pseudomonadati</taxon>
        <taxon>Pseudomonadota</taxon>
        <taxon>Betaproteobacteria</taxon>
        <taxon>Nitrosomonadales</taxon>
        <taxon>Nitrosomonadaceae</taxon>
        <taxon>Nitrosomonas</taxon>
    </lineage>
</organism>
<name>A0A8H8YYQ1_9PROT</name>
<comment type="caution">
    <text evidence="1">The sequence shown here is derived from an EMBL/GenBank/DDBJ whole genome shotgun (WGS) entry which is preliminary data.</text>
</comment>